<dbReference type="PRINTS" id="PR00035">
    <property type="entry name" value="HTHGNTR"/>
</dbReference>
<evidence type="ECO:0000313" key="5">
    <source>
        <dbReference type="EMBL" id="PTE14683.1"/>
    </source>
</evidence>
<dbReference type="InterPro" id="IPR028978">
    <property type="entry name" value="Chorismate_lyase_/UTRA_dom_sf"/>
</dbReference>
<dbReference type="RefSeq" id="WP_107672937.1">
    <property type="nucleotide sequence ID" value="NZ_PZKE01000006.1"/>
</dbReference>
<protein>
    <submittedName>
        <fullName evidence="5">GntR family transcriptional regulator</fullName>
    </submittedName>
</protein>
<dbReference type="InterPro" id="IPR011663">
    <property type="entry name" value="UTRA"/>
</dbReference>
<dbReference type="InterPro" id="IPR050679">
    <property type="entry name" value="Bact_HTH_transcr_reg"/>
</dbReference>
<reference evidence="5 6" key="1">
    <citation type="submission" date="2018-03" db="EMBL/GenBank/DDBJ databases">
        <title>Rhodobacter blasticus.</title>
        <authorList>
            <person name="Meyer T.E."/>
            <person name="Miller S."/>
            <person name="Lodha T."/>
            <person name="Gandham S."/>
            <person name="Chintalapati S."/>
            <person name="Chintalapati V.R."/>
        </authorList>
    </citation>
    <scope>NUCLEOTIDE SEQUENCE [LARGE SCALE GENOMIC DNA]</scope>
    <source>
        <strain evidence="5 6">DSM 2131</strain>
    </source>
</reference>
<sequence>MIRGWEELRADLLARIRAREWPPGGLVPGEEQLAHDYGVARATVNRALQALAEAGVVERRKRAGTRVAALPVRKARLDIPVIRREVEARGQVYSHVVLAQQVVALPAGAAARMGLAAGSPAVWLETLHRADGQPFAHETRWLNLAALPDPVPDFGTVSANEWLVANLPFVSGDMSFAAEAAGPAEARALEIAEGTPLMVIERLTQGLSGPITFVRLCHPPGHRVVLSL</sequence>
<comment type="caution">
    <text evidence="5">The sequence shown here is derived from an EMBL/GenBank/DDBJ whole genome shotgun (WGS) entry which is preliminary data.</text>
</comment>
<evidence type="ECO:0000313" key="6">
    <source>
        <dbReference type="Proteomes" id="UP000241362"/>
    </source>
</evidence>
<dbReference type="SMART" id="SM00345">
    <property type="entry name" value="HTH_GNTR"/>
    <property type="match status" value="1"/>
</dbReference>
<accession>A0A2T4J9Z2</accession>
<evidence type="ECO:0000256" key="2">
    <source>
        <dbReference type="ARBA" id="ARBA00023125"/>
    </source>
</evidence>
<dbReference type="InterPro" id="IPR036388">
    <property type="entry name" value="WH-like_DNA-bd_sf"/>
</dbReference>
<dbReference type="PROSITE" id="PS50949">
    <property type="entry name" value="HTH_GNTR"/>
    <property type="match status" value="1"/>
</dbReference>
<organism evidence="5 6">
    <name type="scientific">Fuscovulum blasticum DSM 2131</name>
    <dbReference type="NCBI Taxonomy" id="1188250"/>
    <lineage>
        <taxon>Bacteria</taxon>
        <taxon>Pseudomonadati</taxon>
        <taxon>Pseudomonadota</taxon>
        <taxon>Alphaproteobacteria</taxon>
        <taxon>Rhodobacterales</taxon>
        <taxon>Paracoccaceae</taxon>
        <taxon>Pseudogemmobacter</taxon>
    </lineage>
</organism>
<keyword evidence="2" id="KW-0238">DNA-binding</keyword>
<dbReference type="AlphaFoldDB" id="A0A2T4J9Z2"/>
<dbReference type="SUPFAM" id="SSF64288">
    <property type="entry name" value="Chorismate lyase-like"/>
    <property type="match status" value="1"/>
</dbReference>
<name>A0A2T4J9Z2_FUSBL</name>
<dbReference type="Pfam" id="PF07702">
    <property type="entry name" value="UTRA"/>
    <property type="match status" value="1"/>
</dbReference>
<proteinExistence type="predicted"/>
<dbReference type="SUPFAM" id="SSF46785">
    <property type="entry name" value="Winged helix' DNA-binding domain"/>
    <property type="match status" value="1"/>
</dbReference>
<dbReference type="GO" id="GO:0003700">
    <property type="term" value="F:DNA-binding transcription factor activity"/>
    <property type="evidence" value="ECO:0007669"/>
    <property type="project" value="InterPro"/>
</dbReference>
<evidence type="ECO:0000259" key="4">
    <source>
        <dbReference type="PROSITE" id="PS50949"/>
    </source>
</evidence>
<dbReference type="GO" id="GO:0003677">
    <property type="term" value="F:DNA binding"/>
    <property type="evidence" value="ECO:0007669"/>
    <property type="project" value="UniProtKB-KW"/>
</dbReference>
<evidence type="ECO:0000256" key="1">
    <source>
        <dbReference type="ARBA" id="ARBA00023015"/>
    </source>
</evidence>
<dbReference type="CDD" id="cd07377">
    <property type="entry name" value="WHTH_GntR"/>
    <property type="match status" value="1"/>
</dbReference>
<gene>
    <name evidence="5" type="ORF">C5F44_07650</name>
</gene>
<dbReference type="SMART" id="SM00866">
    <property type="entry name" value="UTRA"/>
    <property type="match status" value="1"/>
</dbReference>
<dbReference type="EMBL" id="PZKE01000006">
    <property type="protein sequence ID" value="PTE14683.1"/>
    <property type="molecule type" value="Genomic_DNA"/>
</dbReference>
<dbReference type="Pfam" id="PF00392">
    <property type="entry name" value="GntR"/>
    <property type="match status" value="1"/>
</dbReference>
<dbReference type="InterPro" id="IPR000524">
    <property type="entry name" value="Tscrpt_reg_HTH_GntR"/>
</dbReference>
<keyword evidence="1" id="KW-0805">Transcription regulation</keyword>
<dbReference type="Proteomes" id="UP000241362">
    <property type="component" value="Unassembled WGS sequence"/>
</dbReference>
<dbReference type="InterPro" id="IPR036390">
    <property type="entry name" value="WH_DNA-bd_sf"/>
</dbReference>
<dbReference type="PANTHER" id="PTHR44846:SF16">
    <property type="entry name" value="TRANSCRIPTIONAL REGULATOR PHNF-RELATED"/>
    <property type="match status" value="1"/>
</dbReference>
<dbReference type="Gene3D" id="3.40.1410.10">
    <property type="entry name" value="Chorismate lyase-like"/>
    <property type="match status" value="1"/>
</dbReference>
<dbReference type="PANTHER" id="PTHR44846">
    <property type="entry name" value="MANNOSYL-D-GLYCERATE TRANSPORT/METABOLISM SYSTEM REPRESSOR MNGR-RELATED"/>
    <property type="match status" value="1"/>
</dbReference>
<dbReference type="Gene3D" id="1.10.10.10">
    <property type="entry name" value="Winged helix-like DNA-binding domain superfamily/Winged helix DNA-binding domain"/>
    <property type="match status" value="1"/>
</dbReference>
<evidence type="ECO:0000256" key="3">
    <source>
        <dbReference type="ARBA" id="ARBA00023163"/>
    </source>
</evidence>
<feature type="domain" description="HTH gntR-type" evidence="4">
    <location>
        <begin position="2"/>
        <end position="70"/>
    </location>
</feature>
<keyword evidence="6" id="KW-1185">Reference proteome</keyword>
<keyword evidence="3" id="KW-0804">Transcription</keyword>